<keyword evidence="3" id="KW-1185">Reference proteome</keyword>
<dbReference type="AlphaFoldDB" id="A0A3N0XDJ7"/>
<evidence type="ECO:0000256" key="1">
    <source>
        <dbReference type="SAM" id="MobiDB-lite"/>
    </source>
</evidence>
<feature type="region of interest" description="Disordered" evidence="1">
    <location>
        <begin position="1"/>
        <end position="55"/>
    </location>
</feature>
<accession>A0A3N0XDJ7</accession>
<feature type="compositionally biased region" description="Basic and acidic residues" evidence="1">
    <location>
        <begin position="25"/>
        <end position="35"/>
    </location>
</feature>
<gene>
    <name evidence="2" type="ORF">DPX16_12998</name>
</gene>
<dbReference type="EMBL" id="RJVU01079805">
    <property type="protein sequence ID" value="ROI15446.1"/>
    <property type="molecule type" value="Genomic_DNA"/>
</dbReference>
<evidence type="ECO:0000313" key="2">
    <source>
        <dbReference type="EMBL" id="ROI15446.1"/>
    </source>
</evidence>
<proteinExistence type="predicted"/>
<organism evidence="2 3">
    <name type="scientific">Anabarilius grahami</name>
    <name type="common">Kanglang fish</name>
    <name type="synonym">Barilius grahami</name>
    <dbReference type="NCBI Taxonomy" id="495550"/>
    <lineage>
        <taxon>Eukaryota</taxon>
        <taxon>Metazoa</taxon>
        <taxon>Chordata</taxon>
        <taxon>Craniata</taxon>
        <taxon>Vertebrata</taxon>
        <taxon>Euteleostomi</taxon>
        <taxon>Actinopterygii</taxon>
        <taxon>Neopterygii</taxon>
        <taxon>Teleostei</taxon>
        <taxon>Ostariophysi</taxon>
        <taxon>Cypriniformes</taxon>
        <taxon>Xenocyprididae</taxon>
        <taxon>Xenocypridinae</taxon>
        <taxon>Xenocypridinae incertae sedis</taxon>
        <taxon>Anabarilius</taxon>
    </lineage>
</organism>
<sequence length="125" mass="14214">MEESRTGQSLKLHKATRTQTTNEGTHTRDEVEEMRLAPAPSSSRRQFGKEESDTDAVANCVKDAEAKPARPKPGMCLSSDRLKLFERVERAQTRILLFSKIHCSVDKIRHVYSSPLLEFSSEYFV</sequence>
<evidence type="ECO:0000313" key="3">
    <source>
        <dbReference type="Proteomes" id="UP000281406"/>
    </source>
</evidence>
<dbReference type="Proteomes" id="UP000281406">
    <property type="component" value="Unassembled WGS sequence"/>
</dbReference>
<comment type="caution">
    <text evidence="2">The sequence shown here is derived from an EMBL/GenBank/DDBJ whole genome shotgun (WGS) entry which is preliminary data.</text>
</comment>
<name>A0A3N0XDJ7_ANAGA</name>
<reference evidence="2 3" key="1">
    <citation type="submission" date="2018-10" db="EMBL/GenBank/DDBJ databases">
        <title>Genome assembly for a Yunnan-Guizhou Plateau 3E fish, Anabarilius grahami (Regan), and its evolutionary and genetic applications.</title>
        <authorList>
            <person name="Jiang W."/>
        </authorList>
    </citation>
    <scope>NUCLEOTIDE SEQUENCE [LARGE SCALE GENOMIC DNA]</scope>
    <source>
        <strain evidence="2">AG-KIZ</strain>
        <tissue evidence="2">Muscle</tissue>
    </source>
</reference>
<protein>
    <submittedName>
        <fullName evidence="2">Uncharacterized protein</fullName>
    </submittedName>
</protein>